<dbReference type="OrthoDB" id="439792at2759"/>
<evidence type="ECO:0000256" key="7">
    <source>
        <dbReference type="SAM" id="MobiDB-lite"/>
    </source>
</evidence>
<feature type="binding site" evidence="6">
    <location>
        <begin position="66"/>
        <end position="68"/>
    </location>
    <ligand>
        <name>AMP</name>
        <dbReference type="ChEBI" id="CHEBI:456215"/>
    </ligand>
</feature>
<comment type="subcellular location">
    <subcellularLocation>
        <location evidence="6">Cytoplasm</location>
        <location evidence="6">Cytosol</location>
    </subcellularLocation>
    <subcellularLocation>
        <location evidence="6">Mitochondrion intermembrane space</location>
    </subcellularLocation>
    <text evidence="6">Predominantly mitochondrial.</text>
</comment>
<dbReference type="GO" id="GO:0004017">
    <property type="term" value="F:AMP kinase activity"/>
    <property type="evidence" value="ECO:0007669"/>
    <property type="project" value="UniProtKB-UniRule"/>
</dbReference>
<feature type="compositionally biased region" description="Basic and acidic residues" evidence="7">
    <location>
        <begin position="614"/>
        <end position="627"/>
    </location>
</feature>
<keyword evidence="6" id="KW-0963">Cytoplasm</keyword>
<feature type="compositionally biased region" description="Polar residues" evidence="7">
    <location>
        <begin position="569"/>
        <end position="578"/>
    </location>
</feature>
<dbReference type="Pfam" id="PF05191">
    <property type="entry name" value="ADK_lid"/>
    <property type="match status" value="1"/>
</dbReference>
<comment type="domain">
    <text evidence="6">Consists of three domains, a large central CORE domain and two small peripheral domains, NMPbind and LID, which undergo movements during catalysis. The LID domain closes over the site of phosphoryl transfer upon ATP binding. Assembling and dissambling the active center during each catalytic cycle provides an effective means to prevent ATP hydrolysis.</text>
</comment>
<dbReference type="EC" id="2.7.4.3" evidence="6"/>
<name>A0A2H9TM10_9FUNG</name>
<evidence type="ECO:0000256" key="6">
    <source>
        <dbReference type="HAMAP-Rule" id="MF_03168"/>
    </source>
</evidence>
<feature type="binding site" evidence="6">
    <location>
        <begin position="94"/>
        <end position="97"/>
    </location>
    <ligand>
        <name>AMP</name>
        <dbReference type="ChEBI" id="CHEBI:456215"/>
    </ligand>
</feature>
<feature type="binding site" evidence="6">
    <location>
        <position position="169"/>
    </location>
    <ligand>
        <name>AMP</name>
        <dbReference type="ChEBI" id="CHEBI:456215"/>
    </ligand>
</feature>
<dbReference type="GO" id="GO:0005524">
    <property type="term" value="F:ATP binding"/>
    <property type="evidence" value="ECO:0007669"/>
    <property type="project" value="UniProtKB-KW"/>
</dbReference>
<accession>A0A2H9TM10</accession>
<dbReference type="Proteomes" id="UP000240830">
    <property type="component" value="Unassembled WGS sequence"/>
</dbReference>
<dbReference type="AlphaFoldDB" id="A0A2H9TM10"/>
<dbReference type="STRING" id="1246581.A0A2H9TM10"/>
<evidence type="ECO:0000256" key="2">
    <source>
        <dbReference type="ARBA" id="ARBA00022741"/>
    </source>
</evidence>
<protein>
    <recommendedName>
        <fullName evidence="6">Adenylate kinase</fullName>
        <ecNumber evidence="6">2.7.4.3</ecNumber>
    </recommendedName>
    <alternativeName>
        <fullName evidence="6">ATP-AMP transphosphorylase</fullName>
    </alternativeName>
    <alternativeName>
        <fullName evidence="6">ATP:AMP phosphotransferase</fullName>
    </alternativeName>
    <alternativeName>
        <fullName evidence="6">Adenylate kinase cytosolic and mitochondrial</fullName>
    </alternativeName>
    <alternativeName>
        <fullName evidence="6">Adenylate monophosphate kinase</fullName>
    </alternativeName>
</protein>
<evidence type="ECO:0000256" key="4">
    <source>
        <dbReference type="ARBA" id="ARBA00022840"/>
    </source>
</evidence>
<comment type="caution">
    <text evidence="9">The sequence shown here is derived from an EMBL/GenBank/DDBJ whole genome shotgun (WGS) entry which is preliminary data.</text>
</comment>
<dbReference type="InterPro" id="IPR006259">
    <property type="entry name" value="Adenyl_kin_sub"/>
</dbReference>
<evidence type="ECO:0000256" key="1">
    <source>
        <dbReference type="ARBA" id="ARBA00022679"/>
    </source>
</evidence>
<feature type="binding site" evidence="6">
    <location>
        <position position="136"/>
    </location>
    <ligand>
        <name>ATP</name>
        <dbReference type="ChEBI" id="CHEBI:30616"/>
    </ligand>
</feature>
<dbReference type="GO" id="GO:0005758">
    <property type="term" value="C:mitochondrial intermembrane space"/>
    <property type="evidence" value="ECO:0007669"/>
    <property type="project" value="UniProtKB-SubCell"/>
</dbReference>
<feature type="region of interest" description="LID" evidence="6">
    <location>
        <begin position="135"/>
        <end position="172"/>
    </location>
</feature>
<reference evidence="9 10" key="1">
    <citation type="submission" date="2016-10" db="EMBL/GenBank/DDBJ databases">
        <title>The genome of Paramicrosporidium saccamoebae is the missing link in understanding Cryptomycota and Microsporidia evolution.</title>
        <authorList>
            <person name="Quandt C.A."/>
            <person name="Beaudet D."/>
            <person name="Corsaro D."/>
            <person name="Michel R."/>
            <person name="Corradi N."/>
            <person name="James T."/>
        </authorList>
    </citation>
    <scope>NUCLEOTIDE SEQUENCE [LARGE SCALE GENOMIC DNA]</scope>
    <source>
        <strain evidence="9 10">KSL3</strain>
    </source>
</reference>
<keyword evidence="5 6" id="KW-0496">Mitochondrion</keyword>
<dbReference type="PRINTS" id="PR00094">
    <property type="entry name" value="ADENYLTKNASE"/>
</dbReference>
<dbReference type="HAMAP" id="MF_00235">
    <property type="entry name" value="Adenylate_kinase_Adk"/>
    <property type="match status" value="1"/>
</dbReference>
<dbReference type="Pfam" id="PF00406">
    <property type="entry name" value="ADK"/>
    <property type="match status" value="1"/>
</dbReference>
<gene>
    <name evidence="6" type="primary">ADK1</name>
    <name evidence="9" type="ORF">PSACC_01363</name>
</gene>
<dbReference type="GO" id="GO:0046034">
    <property type="term" value="P:ATP metabolic process"/>
    <property type="evidence" value="ECO:0007669"/>
    <property type="project" value="UniProtKB-UniRule"/>
</dbReference>
<feature type="region of interest" description="NMPbind" evidence="6">
    <location>
        <begin position="39"/>
        <end position="68"/>
    </location>
</feature>
<dbReference type="InterPro" id="IPR028587">
    <property type="entry name" value="AK2"/>
</dbReference>
<dbReference type="InterPro" id="IPR007862">
    <property type="entry name" value="Adenylate_kinase_lid-dom"/>
</dbReference>
<dbReference type="NCBIfam" id="TIGR01351">
    <property type="entry name" value="adk"/>
    <property type="match status" value="1"/>
</dbReference>
<keyword evidence="2 6" id="KW-0547">Nucleotide-binding</keyword>
<feature type="compositionally biased region" description="Acidic residues" evidence="7">
    <location>
        <begin position="533"/>
        <end position="546"/>
    </location>
</feature>
<dbReference type="HAMAP" id="MF_03168">
    <property type="entry name" value="Adenylate_kinase_AK2"/>
    <property type="match status" value="1"/>
</dbReference>
<dbReference type="InterPro" id="IPR027417">
    <property type="entry name" value="P-loop_NTPase"/>
</dbReference>
<feature type="binding site" evidence="6">
    <location>
        <position position="180"/>
    </location>
    <ligand>
        <name>AMP</name>
        <dbReference type="ChEBI" id="CHEBI:456215"/>
    </ligand>
</feature>
<evidence type="ECO:0000256" key="3">
    <source>
        <dbReference type="ARBA" id="ARBA00022777"/>
    </source>
</evidence>
<keyword evidence="3 6" id="KW-0418">Kinase</keyword>
<evidence type="ECO:0000313" key="10">
    <source>
        <dbReference type="Proteomes" id="UP000240830"/>
    </source>
</evidence>
<evidence type="ECO:0000313" key="9">
    <source>
        <dbReference type="EMBL" id="PJF18808.1"/>
    </source>
</evidence>
<dbReference type="PROSITE" id="PS00113">
    <property type="entry name" value="ADENYLATE_KINASE"/>
    <property type="match status" value="1"/>
</dbReference>
<feature type="binding site" evidence="6">
    <location>
        <position position="45"/>
    </location>
    <ligand>
        <name>AMP</name>
        <dbReference type="ChEBI" id="CHEBI:456215"/>
    </ligand>
</feature>
<sequence length="815" mass="88938">MSNFTPNGGLRLVFLGPPGSGKGTQSPRLKDNYRICHLATGDMLRAAVANGTDVGKKAKAIMDEGKLVPDEVMVDLISEAIKAPECRDGFILDGFPRTVGQAQKLDEMMTRNKQTLDHAIEFKVDDSLLVRRICGRLVHPPSGRTYHEEFQPPKVIGKDDVTGDPLIRRSDDNEETLRKRLETYHQQTTPVIDYYRNKGIWSRLDASKAPDNVWKDLKITRSRYHLLDVIGPGHLNYRTAVDRISPIRKISTSLKQLLKATTIYDSDGNLISDVPFNRCKAVEQNEEGQTCSVLSGPPTAVSPCIVDYPDSPESRELVVPVEGPLNSALRFSRSPTRETKGSESPHIRKSPSPDRKSKESESSHSSESLSLAREIAEFPRASKSPSPVRGTDKVKSPLGSKSPSPDRETAKSPRISVSPSSVHKVNEAESLRAGKSPSPDRGAVKSPHASKSPSPHHEAAKSPHASKSPSPARGTDEAKSPRASKSPSPHHEAAKSPRVSVSPSLVHKVDKAQSPRASKSRSPEPRESNFVQDWEDDSQDSDEDDSAQARSLVPALEAAGVEDGLHGSANPQSTIVPASSSSRSTRTRHFKVAESPEGPSYRSFENEAPEFSEDLAKTESHSSKSDDVSPETDATDITTQIPPVVNAETGTETESAKQTAVENSEENVIELATEGNSQNSQDIIEENPITTTSPVVEPIKTLFSEEEDPSEDEGQNKEEEKNQSAEKNQNETEVGKKHFSLVGPLRVTIASEQDGDEELVQIHAVNLIIEDAILRLPRSLIEEGKLPGTFLIESAKNINVITSDSRSTGEEKHID</sequence>
<dbReference type="SUPFAM" id="SSF52540">
    <property type="entry name" value="P-loop containing nucleoside triphosphate hydrolases"/>
    <property type="match status" value="1"/>
</dbReference>
<feature type="compositionally biased region" description="Acidic residues" evidence="7">
    <location>
        <begin position="704"/>
        <end position="713"/>
    </location>
</feature>
<keyword evidence="10" id="KW-1185">Reference proteome</keyword>
<feature type="compositionally biased region" description="Low complexity" evidence="7">
    <location>
        <begin position="462"/>
        <end position="472"/>
    </location>
</feature>
<feature type="domain" description="Adenylate kinase active site lid" evidence="8">
    <location>
        <begin position="136"/>
        <end position="171"/>
    </location>
</feature>
<comment type="similarity">
    <text evidence="6">Belongs to the adenylate kinase family. AK2 subfamily.</text>
</comment>
<keyword evidence="4 6" id="KW-0067">ATP-binding</keyword>
<comment type="subunit">
    <text evidence="6">Monomer.</text>
</comment>
<dbReference type="GO" id="GO:0006172">
    <property type="term" value="P:ADP biosynthetic process"/>
    <property type="evidence" value="ECO:0007669"/>
    <property type="project" value="UniProtKB-UniRule"/>
</dbReference>
<dbReference type="EMBL" id="MTSL01000101">
    <property type="protein sequence ID" value="PJF18808.1"/>
    <property type="molecule type" value="Genomic_DNA"/>
</dbReference>
<dbReference type="NCBIfam" id="NF001380">
    <property type="entry name" value="PRK00279.1-2"/>
    <property type="match status" value="1"/>
</dbReference>
<evidence type="ECO:0000256" key="5">
    <source>
        <dbReference type="ARBA" id="ARBA00023128"/>
    </source>
</evidence>
<dbReference type="NCBIfam" id="NF001381">
    <property type="entry name" value="PRK00279.1-3"/>
    <property type="match status" value="1"/>
</dbReference>
<organism evidence="9 10">
    <name type="scientific">Paramicrosporidium saccamoebae</name>
    <dbReference type="NCBI Taxonomy" id="1246581"/>
    <lineage>
        <taxon>Eukaryota</taxon>
        <taxon>Fungi</taxon>
        <taxon>Fungi incertae sedis</taxon>
        <taxon>Cryptomycota</taxon>
        <taxon>Cryptomycota incertae sedis</taxon>
        <taxon>Paramicrosporidium</taxon>
    </lineage>
</organism>
<feature type="compositionally biased region" description="Polar residues" evidence="7">
    <location>
        <begin position="648"/>
        <end position="662"/>
    </location>
</feature>
<dbReference type="Gene3D" id="3.40.50.300">
    <property type="entry name" value="P-loop containing nucleotide triphosphate hydrolases"/>
    <property type="match status" value="1"/>
</dbReference>
<dbReference type="InterPro" id="IPR000850">
    <property type="entry name" value="Adenylat/UMP-CMP_kin"/>
</dbReference>
<dbReference type="FunFam" id="3.40.50.300:FF:000106">
    <property type="entry name" value="Adenylate kinase mitochondrial"/>
    <property type="match status" value="1"/>
</dbReference>
<proteinExistence type="inferred from homology"/>
<evidence type="ECO:0000259" key="8">
    <source>
        <dbReference type="Pfam" id="PF05191"/>
    </source>
</evidence>
<feature type="compositionally biased region" description="Basic and acidic residues" evidence="7">
    <location>
        <begin position="714"/>
        <end position="736"/>
    </location>
</feature>
<feature type="binding site" evidence="6">
    <location>
        <begin position="145"/>
        <end position="146"/>
    </location>
    <ligand>
        <name>ATP</name>
        <dbReference type="ChEBI" id="CHEBI:30616"/>
    </ligand>
</feature>
<dbReference type="InterPro" id="IPR033690">
    <property type="entry name" value="Adenylat_kinase_CS"/>
</dbReference>
<feature type="binding site" evidence="6">
    <location>
        <begin position="19"/>
        <end position="24"/>
    </location>
    <ligand>
        <name>ATP</name>
        <dbReference type="ChEBI" id="CHEBI:30616"/>
    </ligand>
</feature>
<dbReference type="GO" id="GO:0005829">
    <property type="term" value="C:cytosol"/>
    <property type="evidence" value="ECO:0007669"/>
    <property type="project" value="UniProtKB-SubCell"/>
</dbReference>
<dbReference type="GO" id="GO:0046033">
    <property type="term" value="P:AMP metabolic process"/>
    <property type="evidence" value="ECO:0007669"/>
    <property type="project" value="UniProtKB-UniRule"/>
</dbReference>
<feature type="binding site" evidence="6">
    <location>
        <position position="208"/>
    </location>
    <ligand>
        <name>ATP</name>
        <dbReference type="ChEBI" id="CHEBI:30616"/>
    </ligand>
</feature>
<feature type="compositionally biased region" description="Basic and acidic residues" evidence="7">
    <location>
        <begin position="335"/>
        <end position="364"/>
    </location>
</feature>
<feature type="compositionally biased region" description="Polar residues" evidence="7">
    <location>
        <begin position="674"/>
        <end position="694"/>
    </location>
</feature>
<comment type="function">
    <text evidence="6">Catalyzes the reversible transfer of the terminal phosphate group between ATP and AMP. Plays an important role in cellular energy homeostasis and in adenine nucleotide metabolism. Adenylate kinase activity is critical for regulation of the phosphate utilization and the AMP de novo biosynthesis pathways.</text>
</comment>
<dbReference type="NCBIfam" id="NF011100">
    <property type="entry name" value="PRK14527.1"/>
    <property type="match status" value="1"/>
</dbReference>
<dbReference type="CDD" id="cd01428">
    <property type="entry name" value="ADK"/>
    <property type="match status" value="1"/>
</dbReference>
<comment type="catalytic activity">
    <reaction evidence="6">
        <text>AMP + ATP = 2 ADP</text>
        <dbReference type="Rhea" id="RHEA:12973"/>
        <dbReference type="ChEBI" id="CHEBI:30616"/>
        <dbReference type="ChEBI" id="CHEBI:456215"/>
        <dbReference type="ChEBI" id="CHEBI:456216"/>
        <dbReference type="EC" id="2.7.4.3"/>
    </reaction>
</comment>
<feature type="binding site" evidence="6">
    <location>
        <position position="101"/>
    </location>
    <ligand>
        <name>AMP</name>
        <dbReference type="ChEBI" id="CHEBI:456215"/>
    </ligand>
</feature>
<dbReference type="PANTHER" id="PTHR23359">
    <property type="entry name" value="NUCLEOTIDE KINASE"/>
    <property type="match status" value="1"/>
</dbReference>
<keyword evidence="1 6" id="KW-0808">Transferase</keyword>
<feature type="region of interest" description="Disordered" evidence="7">
    <location>
        <begin position="328"/>
        <end position="737"/>
    </location>
</feature>
<feature type="binding site" evidence="6">
    <location>
        <position position="40"/>
    </location>
    <ligand>
        <name>AMP</name>
        <dbReference type="ChEBI" id="CHEBI:456215"/>
    </ligand>
</feature>